<keyword evidence="1" id="KW-0732">Signal</keyword>
<dbReference type="Proteomes" id="UP000070186">
    <property type="component" value="Unassembled WGS sequence"/>
</dbReference>
<comment type="caution">
    <text evidence="3">The sequence shown here is derived from an EMBL/GenBank/DDBJ whole genome shotgun (WGS) entry which is preliminary data.</text>
</comment>
<evidence type="ECO:0000259" key="2">
    <source>
        <dbReference type="Pfam" id="PF07589"/>
    </source>
</evidence>
<feature type="chain" id="PRO_5007459406" description="Ice-binding protein C-terminal domain-containing protein" evidence="1">
    <location>
        <begin position="24"/>
        <end position="178"/>
    </location>
</feature>
<name>A0A133XHY1_9RHOO</name>
<dbReference type="STRING" id="281362.AT959_14600"/>
<feature type="signal peptide" evidence="1">
    <location>
        <begin position="1"/>
        <end position="23"/>
    </location>
</feature>
<evidence type="ECO:0000256" key="1">
    <source>
        <dbReference type="SAM" id="SignalP"/>
    </source>
</evidence>
<dbReference type="InterPro" id="IPR013424">
    <property type="entry name" value="Ice-binding_C"/>
</dbReference>
<dbReference type="NCBIfam" id="TIGR02595">
    <property type="entry name" value="PEP_CTERM"/>
    <property type="match status" value="1"/>
</dbReference>
<protein>
    <recommendedName>
        <fullName evidence="2">Ice-binding protein C-terminal domain-containing protein</fullName>
    </recommendedName>
</protein>
<sequence>MLKIIKNSLFTAALLLAIGVVQAKPTESAFISSVAQPGSFAQEFLLLTGSDYSPSQGRIYATTLSNLFDNLSINVYTVAGTSLTGVIAGKNNADNLVASFKDAANQDVDLAGATAYKVVVSGLAAQSGAQFTLRASFAQSLSAAPQSVSAVPEPATYAMLLAGLGLIAGIARRKARQV</sequence>
<dbReference type="NCBIfam" id="NF038126">
    <property type="entry name" value="PEP_CTERM_FxDxF"/>
    <property type="match status" value="1"/>
</dbReference>
<evidence type="ECO:0000313" key="3">
    <source>
        <dbReference type="EMBL" id="KXB30553.1"/>
    </source>
</evidence>
<dbReference type="Pfam" id="PF07589">
    <property type="entry name" value="PEP-CTERM"/>
    <property type="match status" value="1"/>
</dbReference>
<gene>
    <name evidence="3" type="ORF">AT959_14600</name>
</gene>
<keyword evidence="4" id="KW-1185">Reference proteome</keyword>
<feature type="domain" description="Ice-binding protein C-terminal" evidence="2">
    <location>
        <begin position="150"/>
        <end position="174"/>
    </location>
</feature>
<accession>A0A133XHY1</accession>
<organism evidence="3 4">
    <name type="scientific">Dechloromonas denitrificans</name>
    <dbReference type="NCBI Taxonomy" id="281362"/>
    <lineage>
        <taxon>Bacteria</taxon>
        <taxon>Pseudomonadati</taxon>
        <taxon>Pseudomonadota</taxon>
        <taxon>Betaproteobacteria</taxon>
        <taxon>Rhodocyclales</taxon>
        <taxon>Azonexaceae</taxon>
        <taxon>Dechloromonas</taxon>
    </lineage>
</organism>
<reference evidence="3 4" key="1">
    <citation type="submission" date="2015-12" db="EMBL/GenBank/DDBJ databases">
        <title>Nitrous oxide reduction kinetics distinguish bacteria harboring typical versus atypical NosZ.</title>
        <authorList>
            <person name="Yoon S."/>
            <person name="Nissen S."/>
            <person name="Park D."/>
            <person name="Sanford R.A."/>
            <person name="Loeffler F.E."/>
        </authorList>
    </citation>
    <scope>NUCLEOTIDE SEQUENCE [LARGE SCALE GENOMIC DNA]</scope>
    <source>
        <strain evidence="3 4">ATCC BAA-841</strain>
    </source>
</reference>
<proteinExistence type="predicted"/>
<dbReference type="RefSeq" id="WP_066884288.1">
    <property type="nucleotide sequence ID" value="NZ_LODL01000021.1"/>
</dbReference>
<dbReference type="AlphaFoldDB" id="A0A133XHY1"/>
<dbReference type="EMBL" id="LODL01000021">
    <property type="protein sequence ID" value="KXB30553.1"/>
    <property type="molecule type" value="Genomic_DNA"/>
</dbReference>
<evidence type="ECO:0000313" key="4">
    <source>
        <dbReference type="Proteomes" id="UP000070186"/>
    </source>
</evidence>